<proteinExistence type="predicted"/>
<dbReference type="CDD" id="cd07067">
    <property type="entry name" value="HP_PGM_like"/>
    <property type="match status" value="1"/>
</dbReference>
<evidence type="ECO:0000313" key="3">
    <source>
        <dbReference type="Proteomes" id="UP000244335"/>
    </source>
</evidence>
<name>A0AA92H708_RHIRH</name>
<reference evidence="2 3" key="1">
    <citation type="submission" date="2018-04" db="EMBL/GenBank/DDBJ databases">
        <authorList>
            <person name="Hagen T."/>
        </authorList>
    </citation>
    <scope>NUCLEOTIDE SEQUENCE [LARGE SCALE GENOMIC DNA]</scope>
    <source>
        <strain evidence="2 3">TPD7009</strain>
    </source>
</reference>
<feature type="binding site" evidence="1">
    <location>
        <position position="65"/>
    </location>
    <ligand>
        <name>substrate</name>
    </ligand>
</feature>
<dbReference type="AlphaFoldDB" id="A0AA92H708"/>
<sequence>MAPSQQQTFRLYLLRHAQAGWAEPGERDLDRRLTEEGKAEAALIGKSAAEKNYRPELVISSAATRCRETTRIFLHSFGGAIEASYLEEMYNAQAETYLNLALAQDEVSSLMLVGHNPTMEAVAEALLGRDILEASLPHGFPTAGLAVLDCASKDKAKRDSWRLIDFLTP</sequence>
<dbReference type="PANTHER" id="PTHR47623">
    <property type="entry name" value="OS09G0287300 PROTEIN"/>
    <property type="match status" value="1"/>
</dbReference>
<protein>
    <submittedName>
        <fullName evidence="2">Phosphohistidine phosphatase</fullName>
    </submittedName>
</protein>
<evidence type="ECO:0000313" key="2">
    <source>
        <dbReference type="EMBL" id="PVE49822.1"/>
    </source>
</evidence>
<dbReference type="Proteomes" id="UP000244335">
    <property type="component" value="Unassembled WGS sequence"/>
</dbReference>
<evidence type="ECO:0000256" key="1">
    <source>
        <dbReference type="PIRSR" id="PIRSR613078-2"/>
    </source>
</evidence>
<gene>
    <name evidence="2" type="ORF">DC430_23745</name>
</gene>
<accession>A0AA92H708</accession>
<dbReference type="Gene3D" id="3.40.50.1240">
    <property type="entry name" value="Phosphoglycerate mutase-like"/>
    <property type="match status" value="1"/>
</dbReference>
<dbReference type="SMART" id="SM00855">
    <property type="entry name" value="PGAM"/>
    <property type="match status" value="1"/>
</dbReference>
<dbReference type="EMBL" id="QDFR01000017">
    <property type="protein sequence ID" value="PVE49822.1"/>
    <property type="molecule type" value="Genomic_DNA"/>
</dbReference>
<dbReference type="InterPro" id="IPR013078">
    <property type="entry name" value="His_Pase_superF_clade-1"/>
</dbReference>
<organism evidence="2 3">
    <name type="scientific">Rhizobium rhizogenes</name>
    <name type="common">Agrobacterium rhizogenes</name>
    <dbReference type="NCBI Taxonomy" id="359"/>
    <lineage>
        <taxon>Bacteria</taxon>
        <taxon>Pseudomonadati</taxon>
        <taxon>Pseudomonadota</taxon>
        <taxon>Alphaproteobacteria</taxon>
        <taxon>Hyphomicrobiales</taxon>
        <taxon>Rhizobiaceae</taxon>
        <taxon>Rhizobium/Agrobacterium group</taxon>
        <taxon>Rhizobium</taxon>
    </lineage>
</organism>
<dbReference type="PANTHER" id="PTHR47623:SF1">
    <property type="entry name" value="OS09G0287300 PROTEIN"/>
    <property type="match status" value="1"/>
</dbReference>
<dbReference type="Pfam" id="PF00300">
    <property type="entry name" value="His_Phos_1"/>
    <property type="match status" value="1"/>
</dbReference>
<dbReference type="RefSeq" id="WP_116493620.1">
    <property type="nucleotide sequence ID" value="NZ_QDFR01000017.1"/>
</dbReference>
<comment type="caution">
    <text evidence="2">The sequence shown here is derived from an EMBL/GenBank/DDBJ whole genome shotgun (WGS) entry which is preliminary data.</text>
</comment>
<dbReference type="SUPFAM" id="SSF53254">
    <property type="entry name" value="Phosphoglycerate mutase-like"/>
    <property type="match status" value="1"/>
</dbReference>
<dbReference type="InterPro" id="IPR029033">
    <property type="entry name" value="His_PPase_superfam"/>
</dbReference>